<organism evidence="2 3">
    <name type="scientific">Liparis tanakae</name>
    <name type="common">Tanaka's snailfish</name>
    <dbReference type="NCBI Taxonomy" id="230148"/>
    <lineage>
        <taxon>Eukaryota</taxon>
        <taxon>Metazoa</taxon>
        <taxon>Chordata</taxon>
        <taxon>Craniata</taxon>
        <taxon>Vertebrata</taxon>
        <taxon>Euteleostomi</taxon>
        <taxon>Actinopterygii</taxon>
        <taxon>Neopterygii</taxon>
        <taxon>Teleostei</taxon>
        <taxon>Neoteleostei</taxon>
        <taxon>Acanthomorphata</taxon>
        <taxon>Eupercaria</taxon>
        <taxon>Perciformes</taxon>
        <taxon>Cottioidei</taxon>
        <taxon>Cottales</taxon>
        <taxon>Liparidae</taxon>
        <taxon>Liparis</taxon>
    </lineage>
</organism>
<feature type="compositionally biased region" description="Basic and acidic residues" evidence="1">
    <location>
        <begin position="49"/>
        <end position="59"/>
    </location>
</feature>
<dbReference type="EMBL" id="SRLO01000544">
    <property type="protein sequence ID" value="TNN52498.1"/>
    <property type="molecule type" value="Genomic_DNA"/>
</dbReference>
<accession>A0A4Z2GG31</accession>
<evidence type="ECO:0000313" key="3">
    <source>
        <dbReference type="Proteomes" id="UP000314294"/>
    </source>
</evidence>
<comment type="caution">
    <text evidence="2">The sequence shown here is derived from an EMBL/GenBank/DDBJ whole genome shotgun (WGS) entry which is preliminary data.</text>
</comment>
<feature type="region of interest" description="Disordered" evidence="1">
    <location>
        <begin position="48"/>
        <end position="86"/>
    </location>
</feature>
<protein>
    <submittedName>
        <fullName evidence="2">Uncharacterized protein</fullName>
    </submittedName>
</protein>
<name>A0A4Z2GG31_9TELE</name>
<dbReference type="AlphaFoldDB" id="A0A4Z2GG31"/>
<evidence type="ECO:0000313" key="2">
    <source>
        <dbReference type="EMBL" id="TNN52498.1"/>
    </source>
</evidence>
<sequence>MSSTIKLPVGGGDDGGVHGGEGQLLQLVSFVRGRVPFPLKVHLQVGDAADPRAGLDEGGRTQTQRHRNYRDASRRFKAAGGEVSGL</sequence>
<keyword evidence="3" id="KW-1185">Reference proteome</keyword>
<proteinExistence type="predicted"/>
<gene>
    <name evidence="2" type="ORF">EYF80_037265</name>
</gene>
<evidence type="ECO:0000256" key="1">
    <source>
        <dbReference type="SAM" id="MobiDB-lite"/>
    </source>
</evidence>
<reference evidence="2 3" key="1">
    <citation type="submission" date="2019-03" db="EMBL/GenBank/DDBJ databases">
        <title>First draft genome of Liparis tanakae, snailfish: a comprehensive survey of snailfish specific genes.</title>
        <authorList>
            <person name="Kim W."/>
            <person name="Song I."/>
            <person name="Jeong J.-H."/>
            <person name="Kim D."/>
            <person name="Kim S."/>
            <person name="Ryu S."/>
            <person name="Song J.Y."/>
            <person name="Lee S.K."/>
        </authorList>
    </citation>
    <scope>NUCLEOTIDE SEQUENCE [LARGE SCALE GENOMIC DNA]</scope>
    <source>
        <tissue evidence="2">Muscle</tissue>
    </source>
</reference>
<dbReference type="Proteomes" id="UP000314294">
    <property type="component" value="Unassembled WGS sequence"/>
</dbReference>